<evidence type="ECO:0000313" key="1">
    <source>
        <dbReference type="EMBL" id="ABW32105.1"/>
    </source>
</evidence>
<dbReference type="Proteomes" id="UP000000268">
    <property type="component" value="Plasmid pREB2"/>
</dbReference>
<dbReference type="KEGG" id="amr:AM1_B0387"/>
<keyword evidence="1" id="KW-0614">Plasmid</keyword>
<geneLocation type="plasmid" evidence="1 2">
    <name>pREB2</name>
</geneLocation>
<accession>A8ZLS8</accession>
<dbReference type="OrthoDB" id="226361at2"/>
<dbReference type="EMBL" id="CP000839">
    <property type="protein sequence ID" value="ABW32105.1"/>
    <property type="molecule type" value="Genomic_DNA"/>
</dbReference>
<sequence length="328" mass="37424">MSLITQFDTPASIKDFDDDSDFYEKWHEFVKGLIAEETPGPNGGHFYNPAEVDVDIIGEKTISWMGFPRRVLLPNLRDNKWEAYRTADNANRKDRGHEQDEYFEWYVHKDDDAITRITFTTELHNYYEEMWKFDPDKVVEIYKDTLDKPVKKDDLMNGNGDYDILNRWNTTDGIMHFTQDINTLGAAIGLAEEMSMFPLDAANNYQANPAFATYTTSVDPRVDYDVHMLLRKKLYVSLQEPIGIYIFGWDNSGIAQPDGSPAPIEWWQPKRGSNGKVMRLEYSVPKALGFQVSDLTIGGHEIQYGAQLAEHITVGIVGSAGTQKGQEN</sequence>
<dbReference type="AlphaFoldDB" id="A8ZLS8"/>
<name>A8ZLS8_ACAM1</name>
<dbReference type="HOGENOM" id="CLU_846285_0_0_3"/>
<gene>
    <name evidence="1" type="ordered locus">AM1_B0387</name>
</gene>
<protein>
    <submittedName>
        <fullName evidence="1">Uncharacterized protein</fullName>
    </submittedName>
</protein>
<keyword evidence="2" id="KW-1185">Reference proteome</keyword>
<proteinExistence type="predicted"/>
<reference evidence="1 2" key="1">
    <citation type="journal article" date="2008" name="Proc. Natl. Acad. Sci. U.S.A.">
        <title>Niche adaptation and genome expansion in the chlorophyll d-producing cyanobacterium Acaryochloris marina.</title>
        <authorList>
            <person name="Swingley W.D."/>
            <person name="Chen M."/>
            <person name="Cheung P.C."/>
            <person name="Conrad A.L."/>
            <person name="Dejesa L.C."/>
            <person name="Hao J."/>
            <person name="Honchak B.M."/>
            <person name="Karbach L.E."/>
            <person name="Kurdoglu A."/>
            <person name="Lahiri S."/>
            <person name="Mastrian S.D."/>
            <person name="Miyashita H."/>
            <person name="Page L."/>
            <person name="Ramakrishna P."/>
            <person name="Satoh S."/>
            <person name="Sattley W.M."/>
            <person name="Shimada Y."/>
            <person name="Taylor H.L."/>
            <person name="Tomo T."/>
            <person name="Tsuchiya T."/>
            <person name="Wang Z.T."/>
            <person name="Raymond J."/>
            <person name="Mimuro M."/>
            <person name="Blankenship R.E."/>
            <person name="Touchman J.W."/>
        </authorList>
    </citation>
    <scope>NUCLEOTIDE SEQUENCE [LARGE SCALE GENOMIC DNA]</scope>
    <source>
        <strain evidence="2">MBIC 11017</strain>
        <plasmid evidence="2">Plasmid pREB2</plasmid>
    </source>
</reference>
<dbReference type="RefSeq" id="WP_012167248.1">
    <property type="nucleotide sequence ID" value="NC_009927.1"/>
</dbReference>
<evidence type="ECO:0000313" key="2">
    <source>
        <dbReference type="Proteomes" id="UP000000268"/>
    </source>
</evidence>
<organism evidence="1 2">
    <name type="scientific">Acaryochloris marina (strain MBIC 11017)</name>
    <dbReference type="NCBI Taxonomy" id="329726"/>
    <lineage>
        <taxon>Bacteria</taxon>
        <taxon>Bacillati</taxon>
        <taxon>Cyanobacteriota</taxon>
        <taxon>Cyanophyceae</taxon>
        <taxon>Acaryochloridales</taxon>
        <taxon>Acaryochloridaceae</taxon>
        <taxon>Acaryochloris</taxon>
    </lineage>
</organism>